<dbReference type="Pfam" id="PF01464">
    <property type="entry name" value="SLT"/>
    <property type="match status" value="1"/>
</dbReference>
<dbReference type="Proteomes" id="UP001143330">
    <property type="component" value="Unassembled WGS sequence"/>
</dbReference>
<evidence type="ECO:0000259" key="3">
    <source>
        <dbReference type="Pfam" id="PF01464"/>
    </source>
</evidence>
<dbReference type="InterPro" id="IPR008258">
    <property type="entry name" value="Transglycosylase_SLT_dom_1"/>
</dbReference>
<dbReference type="PANTHER" id="PTHR37423">
    <property type="entry name" value="SOLUBLE LYTIC MUREIN TRANSGLYCOSYLASE-RELATED"/>
    <property type="match status" value="1"/>
</dbReference>
<accession>A0A9W6JUE2</accession>
<proteinExistence type="inferred from homology"/>
<comment type="caution">
    <text evidence="4">The sequence shown here is derived from an EMBL/GenBank/DDBJ whole genome shotgun (WGS) entry which is preliminary data.</text>
</comment>
<dbReference type="SUPFAM" id="SSF53955">
    <property type="entry name" value="Lysozyme-like"/>
    <property type="match status" value="1"/>
</dbReference>
<dbReference type="EMBL" id="BSFM01000001">
    <property type="protein sequence ID" value="GLK82280.1"/>
    <property type="molecule type" value="Genomic_DNA"/>
</dbReference>
<evidence type="ECO:0000256" key="1">
    <source>
        <dbReference type="ARBA" id="ARBA00007734"/>
    </source>
</evidence>
<evidence type="ECO:0000256" key="2">
    <source>
        <dbReference type="ARBA" id="ARBA00009387"/>
    </source>
</evidence>
<name>A0A9W6JUE2_9HYPH</name>
<protein>
    <recommendedName>
        <fullName evidence="3">Transglycosylase SLT domain-containing protein</fullName>
    </recommendedName>
</protein>
<dbReference type="Gene3D" id="1.10.530.10">
    <property type="match status" value="1"/>
</dbReference>
<comment type="similarity">
    <text evidence="1">Belongs to the transglycosylase Slt family.</text>
</comment>
<dbReference type="PANTHER" id="PTHR37423:SF2">
    <property type="entry name" value="MEMBRANE-BOUND LYTIC MUREIN TRANSGLYCOSYLASE C"/>
    <property type="match status" value="1"/>
</dbReference>
<dbReference type="AlphaFoldDB" id="A0A9W6JUE2"/>
<keyword evidence="5" id="KW-1185">Reference proteome</keyword>
<feature type="domain" description="Transglycosylase SLT" evidence="3">
    <location>
        <begin position="67"/>
        <end position="164"/>
    </location>
</feature>
<sequence length="182" mass="19623">MHFPVTFIDLERLIPRMACHTLVLRTAFLTLLTVTSGANIASARQITESKSFEEDSGSKTSIVALVDREARANGVPIALARAVVRIESNWDPGVTGSAGEIGLMQIKHPTARGLGYQGSRKALYDPATNIKWGMRYLAGAYQLAAGDTCGTVMRYQGGHGATRMSNIARSYCSKARTIMASN</sequence>
<organism evidence="4 5">
    <name type="scientific">Ancylobacter defluvii</name>
    <dbReference type="NCBI Taxonomy" id="1282440"/>
    <lineage>
        <taxon>Bacteria</taxon>
        <taxon>Pseudomonadati</taxon>
        <taxon>Pseudomonadota</taxon>
        <taxon>Alphaproteobacteria</taxon>
        <taxon>Hyphomicrobiales</taxon>
        <taxon>Xanthobacteraceae</taxon>
        <taxon>Ancylobacter</taxon>
    </lineage>
</organism>
<evidence type="ECO:0000313" key="5">
    <source>
        <dbReference type="Proteomes" id="UP001143330"/>
    </source>
</evidence>
<comment type="similarity">
    <text evidence="2">Belongs to the virb1 family.</text>
</comment>
<dbReference type="InterPro" id="IPR023346">
    <property type="entry name" value="Lysozyme-like_dom_sf"/>
</dbReference>
<reference evidence="4" key="1">
    <citation type="journal article" date="2014" name="Int. J. Syst. Evol. Microbiol.">
        <title>Complete genome sequence of Corynebacterium casei LMG S-19264T (=DSM 44701T), isolated from a smear-ripened cheese.</title>
        <authorList>
            <consortium name="US DOE Joint Genome Institute (JGI-PGF)"/>
            <person name="Walter F."/>
            <person name="Albersmeier A."/>
            <person name="Kalinowski J."/>
            <person name="Ruckert C."/>
        </authorList>
    </citation>
    <scope>NUCLEOTIDE SEQUENCE</scope>
    <source>
        <strain evidence="4">VKM B-2789</strain>
    </source>
</reference>
<evidence type="ECO:0000313" key="4">
    <source>
        <dbReference type="EMBL" id="GLK82280.1"/>
    </source>
</evidence>
<gene>
    <name evidence="4" type="ORF">GCM10017653_03490</name>
</gene>
<reference evidence="4" key="2">
    <citation type="submission" date="2023-01" db="EMBL/GenBank/DDBJ databases">
        <authorList>
            <person name="Sun Q."/>
            <person name="Evtushenko L."/>
        </authorList>
    </citation>
    <scope>NUCLEOTIDE SEQUENCE</scope>
    <source>
        <strain evidence="4">VKM B-2789</strain>
    </source>
</reference>